<dbReference type="Proteomes" id="UP000693970">
    <property type="component" value="Unassembled WGS sequence"/>
</dbReference>
<reference evidence="2" key="1">
    <citation type="journal article" date="2021" name="Sci. Rep.">
        <title>Diploid genomic architecture of Nitzschia inconspicua, an elite biomass production diatom.</title>
        <authorList>
            <person name="Oliver A."/>
            <person name="Podell S."/>
            <person name="Pinowska A."/>
            <person name="Traller J.C."/>
            <person name="Smith S.R."/>
            <person name="McClure R."/>
            <person name="Beliaev A."/>
            <person name="Bohutskyi P."/>
            <person name="Hill E.A."/>
            <person name="Rabines A."/>
            <person name="Zheng H."/>
            <person name="Allen L.Z."/>
            <person name="Kuo A."/>
            <person name="Grigoriev I.V."/>
            <person name="Allen A.E."/>
            <person name="Hazlebeck D."/>
            <person name="Allen E.E."/>
        </authorList>
    </citation>
    <scope>NUCLEOTIDE SEQUENCE</scope>
    <source>
        <strain evidence="2">Hildebrandi</strain>
    </source>
</reference>
<evidence type="ECO:0000313" key="2">
    <source>
        <dbReference type="EMBL" id="KAG7344350.1"/>
    </source>
</evidence>
<feature type="compositionally biased region" description="Basic and acidic residues" evidence="1">
    <location>
        <begin position="28"/>
        <end position="42"/>
    </location>
</feature>
<keyword evidence="3" id="KW-1185">Reference proteome</keyword>
<gene>
    <name evidence="2" type="ORF">IV203_022358</name>
</gene>
<feature type="compositionally biased region" description="Basic residues" evidence="1">
    <location>
        <begin position="12"/>
        <end position="27"/>
    </location>
</feature>
<feature type="compositionally biased region" description="Basic and acidic residues" evidence="1">
    <location>
        <begin position="129"/>
        <end position="139"/>
    </location>
</feature>
<protein>
    <submittedName>
        <fullName evidence="2">Uncharacterized protein</fullName>
    </submittedName>
</protein>
<evidence type="ECO:0000313" key="3">
    <source>
        <dbReference type="Proteomes" id="UP000693970"/>
    </source>
</evidence>
<feature type="region of interest" description="Disordered" evidence="1">
    <location>
        <begin position="1"/>
        <end position="73"/>
    </location>
</feature>
<dbReference type="EMBL" id="JAGRRH010000023">
    <property type="protein sequence ID" value="KAG7344350.1"/>
    <property type="molecule type" value="Genomic_DNA"/>
</dbReference>
<reference evidence="2" key="2">
    <citation type="submission" date="2021-04" db="EMBL/GenBank/DDBJ databases">
        <authorList>
            <person name="Podell S."/>
        </authorList>
    </citation>
    <scope>NUCLEOTIDE SEQUENCE</scope>
    <source>
        <strain evidence="2">Hildebrandi</strain>
    </source>
</reference>
<comment type="caution">
    <text evidence="2">The sequence shown here is derived from an EMBL/GenBank/DDBJ whole genome shotgun (WGS) entry which is preliminary data.</text>
</comment>
<proteinExistence type="predicted"/>
<accession>A0A9K3PEL4</accession>
<name>A0A9K3PEL4_9STRA</name>
<organism evidence="2 3">
    <name type="scientific">Nitzschia inconspicua</name>
    <dbReference type="NCBI Taxonomy" id="303405"/>
    <lineage>
        <taxon>Eukaryota</taxon>
        <taxon>Sar</taxon>
        <taxon>Stramenopiles</taxon>
        <taxon>Ochrophyta</taxon>
        <taxon>Bacillariophyta</taxon>
        <taxon>Bacillariophyceae</taxon>
        <taxon>Bacillariophycidae</taxon>
        <taxon>Bacillariales</taxon>
        <taxon>Bacillariaceae</taxon>
        <taxon>Nitzschia</taxon>
    </lineage>
</organism>
<evidence type="ECO:0000256" key="1">
    <source>
        <dbReference type="SAM" id="MobiDB-lite"/>
    </source>
</evidence>
<feature type="region of interest" description="Disordered" evidence="1">
    <location>
        <begin position="124"/>
        <end position="179"/>
    </location>
</feature>
<feature type="compositionally biased region" description="Polar residues" evidence="1">
    <location>
        <begin position="44"/>
        <end position="73"/>
    </location>
</feature>
<dbReference type="AlphaFoldDB" id="A0A9K3PEL4"/>
<sequence length="446" mass="49779">MTEEQAEVTVIRTKRKRNRPKKKNNNKNKKDPSKSSDAKDNDSITVGSDSDVSPRVSQVNESSTTRPATTILTPQESLRQSLITQGFSVHDIDQAMEKMWDNGLAYDQYDAVLTFLQTGGQILDDKEEGDGRNVEKEIGDQATVQTASTDDAAEEAESMSNSAAGDDDDVDVESTSKASPSFRKTSLAEKLNMVARADKVTDAIFALTQWITKAAKPHELEELCLAQKTRALVTVFQRGMEECIDQSMFDTAVLPGLVRLISSTFRRCGIKFEGEQLASAEHSIASLVRQTRKVIMMKPMDETDTSNSNEIADKVATFIVFRMAQALEEAQFVLEMPSPAIARLPSLPRKSQDDHVSSLIKKGKHKNRPPRGLVLSHKAPSTGLFNRIMASRCQMTPINQMMSAMVMHFTTPHLNLWMTQQKHGLRSAKCDWMNSKHEFKKVKARR</sequence>